<dbReference type="InterPro" id="IPR050090">
    <property type="entry name" value="Tyrosine_recombinase_XerCD"/>
</dbReference>
<dbReference type="GO" id="GO:0009037">
    <property type="term" value="F:tyrosine-based site-specific recombinase activity"/>
    <property type="evidence" value="ECO:0007669"/>
    <property type="project" value="UniProtKB-UniRule"/>
</dbReference>
<evidence type="ECO:0000256" key="6">
    <source>
        <dbReference type="ARBA" id="ARBA00023125"/>
    </source>
</evidence>
<feature type="active site" evidence="9">
    <location>
        <position position="254"/>
    </location>
</feature>
<keyword evidence="3 9" id="KW-0132">Cell division</keyword>
<dbReference type="GO" id="GO:0007059">
    <property type="term" value="P:chromosome segregation"/>
    <property type="evidence" value="ECO:0007669"/>
    <property type="project" value="UniProtKB-UniRule"/>
</dbReference>
<comment type="caution">
    <text evidence="12">The sequence shown here is derived from an EMBL/GenBank/DDBJ whole genome shotgun (WGS) entry which is preliminary data.</text>
</comment>
<organism evidence="12 13">
    <name type="scientific">Candidatus Schekmanbacteria bacterium RIFCSPLOWO2_12_FULL_38_15</name>
    <dbReference type="NCBI Taxonomy" id="1817883"/>
    <lineage>
        <taxon>Bacteria</taxon>
        <taxon>Candidatus Schekmaniibacteriota</taxon>
    </lineage>
</organism>
<evidence type="ECO:0000259" key="11">
    <source>
        <dbReference type="PROSITE" id="PS51900"/>
    </source>
</evidence>
<proteinExistence type="inferred from homology"/>
<reference evidence="12 13" key="1">
    <citation type="journal article" date="2016" name="Nat. Commun.">
        <title>Thousands of microbial genomes shed light on interconnected biogeochemical processes in an aquifer system.</title>
        <authorList>
            <person name="Anantharaman K."/>
            <person name="Brown C.T."/>
            <person name="Hug L.A."/>
            <person name="Sharon I."/>
            <person name="Castelle C.J."/>
            <person name="Probst A.J."/>
            <person name="Thomas B.C."/>
            <person name="Singh A."/>
            <person name="Wilkins M.J."/>
            <person name="Karaoz U."/>
            <person name="Brodie E.L."/>
            <person name="Williams K.H."/>
            <person name="Hubbard S.S."/>
            <person name="Banfield J.F."/>
        </authorList>
    </citation>
    <scope>NUCLEOTIDE SEQUENCE [LARGE SCALE GENOMIC DNA]</scope>
</reference>
<keyword evidence="6 9" id="KW-0238">DNA-binding</keyword>
<dbReference type="GO" id="GO:0005737">
    <property type="term" value="C:cytoplasm"/>
    <property type="evidence" value="ECO:0007669"/>
    <property type="project" value="UniProtKB-SubCell"/>
</dbReference>
<dbReference type="InterPro" id="IPR004107">
    <property type="entry name" value="Integrase_SAM-like_N"/>
</dbReference>
<feature type="active site" evidence="9">
    <location>
        <position position="280"/>
    </location>
</feature>
<dbReference type="InterPro" id="IPR002104">
    <property type="entry name" value="Integrase_catalytic"/>
</dbReference>
<evidence type="ECO:0000256" key="1">
    <source>
        <dbReference type="ARBA" id="ARBA00004496"/>
    </source>
</evidence>
<dbReference type="PROSITE" id="PS51900">
    <property type="entry name" value="CB"/>
    <property type="match status" value="1"/>
</dbReference>
<dbReference type="InterPro" id="IPR023009">
    <property type="entry name" value="Tyrosine_recombinase_XerC/XerD"/>
</dbReference>
<accession>A0A1F7SJP6</accession>
<evidence type="ECO:0000313" key="12">
    <source>
        <dbReference type="EMBL" id="OGL53444.1"/>
    </source>
</evidence>
<evidence type="ECO:0000256" key="9">
    <source>
        <dbReference type="HAMAP-Rule" id="MF_01808"/>
    </source>
</evidence>
<evidence type="ECO:0000256" key="2">
    <source>
        <dbReference type="ARBA" id="ARBA00022490"/>
    </source>
</evidence>
<dbReference type="Pfam" id="PF02899">
    <property type="entry name" value="Phage_int_SAM_1"/>
    <property type="match status" value="1"/>
</dbReference>
<sequence>MNFFVDKFKIYLEDERGFSNHTVRNYLSDLLQFYGFFEGKKRLIFNKENSERNVKKIDSFIIRAFLRFLMEKGNNKTSIGRKLATLRAFFKFLCREGYLKKNPAIEVATPKKGKTLPFFLTLDEITCLLNINSAGGFTEARDLAMMELLYATGMRAGELVSLDFNDIDFSLNLIRVRGKGKKERMVLFGKKASEALGRYAKSKEKIIDKNKNYSADNTPLFINQRGGRLSTRTVQRIVNKLVERSGIKKRIGPHKLRHTFATHLLNSGVDLRVIQELLGHVSLSTTQKYTHVGIDKLMEVYDSAHPRAKIG</sequence>
<evidence type="ECO:0000256" key="4">
    <source>
        <dbReference type="ARBA" id="ARBA00022829"/>
    </source>
</evidence>
<feature type="active site" evidence="9">
    <location>
        <position position="257"/>
    </location>
</feature>
<dbReference type="EMBL" id="MGDI01000025">
    <property type="protein sequence ID" value="OGL53444.1"/>
    <property type="molecule type" value="Genomic_DNA"/>
</dbReference>
<evidence type="ECO:0000256" key="8">
    <source>
        <dbReference type="ARBA" id="ARBA00023306"/>
    </source>
</evidence>
<name>A0A1F7SJP6_9BACT</name>
<keyword evidence="4 9" id="KW-0159">Chromosome partition</keyword>
<evidence type="ECO:0000256" key="3">
    <source>
        <dbReference type="ARBA" id="ARBA00022618"/>
    </source>
</evidence>
<dbReference type="NCBIfam" id="NF001399">
    <property type="entry name" value="PRK00283.1"/>
    <property type="match status" value="1"/>
</dbReference>
<dbReference type="GO" id="GO:0051301">
    <property type="term" value="P:cell division"/>
    <property type="evidence" value="ECO:0007669"/>
    <property type="project" value="UniProtKB-KW"/>
</dbReference>
<dbReference type="InterPro" id="IPR044068">
    <property type="entry name" value="CB"/>
</dbReference>
<evidence type="ECO:0000259" key="10">
    <source>
        <dbReference type="PROSITE" id="PS51898"/>
    </source>
</evidence>
<dbReference type="PANTHER" id="PTHR30349:SF77">
    <property type="entry name" value="TYROSINE RECOMBINASE XERC"/>
    <property type="match status" value="1"/>
</dbReference>
<dbReference type="Gene3D" id="1.10.150.130">
    <property type="match status" value="1"/>
</dbReference>
<feature type="active site" evidence="9">
    <location>
        <position position="179"/>
    </location>
</feature>
<comment type="similarity">
    <text evidence="9">Belongs to the 'phage' integrase family. XerC subfamily.</text>
</comment>
<dbReference type="SUPFAM" id="SSF56349">
    <property type="entry name" value="DNA breaking-rejoining enzymes"/>
    <property type="match status" value="1"/>
</dbReference>
<comment type="subunit">
    <text evidence="9">Forms a cyclic heterotetrameric complex composed of two molecules of XerC and two molecules of XerD.</text>
</comment>
<gene>
    <name evidence="9" type="primary">xerC</name>
    <name evidence="12" type="ORF">A3G31_08060</name>
</gene>
<dbReference type="AlphaFoldDB" id="A0A1F7SJP6"/>
<keyword evidence="5 9" id="KW-0229">DNA integration</keyword>
<keyword evidence="2 9" id="KW-0963">Cytoplasm</keyword>
<comment type="subcellular location">
    <subcellularLocation>
        <location evidence="1 9">Cytoplasm</location>
    </subcellularLocation>
</comment>
<comment type="function">
    <text evidence="9">Site-specific tyrosine recombinase, which acts by catalyzing the cutting and rejoining of the recombining DNA molecules. The XerC-XerD complex is essential to convert dimers of the bacterial chromosome into monomers to permit their segregation at cell division. It also contributes to the segregational stability of plasmids.</text>
</comment>
<dbReference type="Gene3D" id="1.10.443.10">
    <property type="entry name" value="Intergrase catalytic core"/>
    <property type="match status" value="1"/>
</dbReference>
<feature type="domain" description="Tyr recombinase" evidence="10">
    <location>
        <begin position="115"/>
        <end position="302"/>
    </location>
</feature>
<evidence type="ECO:0000313" key="13">
    <source>
        <dbReference type="Proteomes" id="UP000178082"/>
    </source>
</evidence>
<keyword evidence="8 9" id="KW-0131">Cell cycle</keyword>
<feature type="domain" description="Core-binding (CB)" evidence="11">
    <location>
        <begin position="1"/>
        <end position="94"/>
    </location>
</feature>
<evidence type="ECO:0000256" key="5">
    <source>
        <dbReference type="ARBA" id="ARBA00022908"/>
    </source>
</evidence>
<dbReference type="InterPro" id="IPR010998">
    <property type="entry name" value="Integrase_recombinase_N"/>
</dbReference>
<dbReference type="Pfam" id="PF00589">
    <property type="entry name" value="Phage_integrase"/>
    <property type="match status" value="1"/>
</dbReference>
<dbReference type="NCBIfam" id="NF040815">
    <property type="entry name" value="recomb_XerA_Arch"/>
    <property type="match status" value="1"/>
</dbReference>
<dbReference type="HAMAP" id="MF_01808">
    <property type="entry name" value="Recomb_XerC_XerD"/>
    <property type="match status" value="1"/>
</dbReference>
<dbReference type="CDD" id="cd00798">
    <property type="entry name" value="INT_XerDC_C"/>
    <property type="match status" value="1"/>
</dbReference>
<dbReference type="GO" id="GO:0003677">
    <property type="term" value="F:DNA binding"/>
    <property type="evidence" value="ECO:0007669"/>
    <property type="project" value="UniProtKB-UniRule"/>
</dbReference>
<dbReference type="InterPro" id="IPR013762">
    <property type="entry name" value="Integrase-like_cat_sf"/>
</dbReference>
<evidence type="ECO:0000256" key="7">
    <source>
        <dbReference type="ARBA" id="ARBA00023172"/>
    </source>
</evidence>
<dbReference type="InterPro" id="IPR011010">
    <property type="entry name" value="DNA_brk_join_enz"/>
</dbReference>
<dbReference type="PROSITE" id="PS51898">
    <property type="entry name" value="TYR_RECOMBINASE"/>
    <property type="match status" value="1"/>
</dbReference>
<feature type="active site" evidence="9">
    <location>
        <position position="155"/>
    </location>
</feature>
<dbReference type="PANTHER" id="PTHR30349">
    <property type="entry name" value="PHAGE INTEGRASE-RELATED"/>
    <property type="match status" value="1"/>
</dbReference>
<keyword evidence="7 9" id="KW-0233">DNA recombination</keyword>
<dbReference type="GO" id="GO:0006313">
    <property type="term" value="P:DNA transposition"/>
    <property type="evidence" value="ECO:0007669"/>
    <property type="project" value="UniProtKB-UniRule"/>
</dbReference>
<dbReference type="Proteomes" id="UP000178082">
    <property type="component" value="Unassembled WGS sequence"/>
</dbReference>
<feature type="active site" description="O-(3'-phospho-DNA)-tyrosine intermediate" evidence="9">
    <location>
        <position position="289"/>
    </location>
</feature>
<dbReference type="STRING" id="1817883.A3G31_08060"/>
<protein>
    <recommendedName>
        <fullName evidence="9">Tyrosine recombinase XerC</fullName>
    </recommendedName>
</protein>